<accession>A0A7H0VFZ4</accession>
<proteinExistence type="predicted"/>
<dbReference type="SUPFAM" id="SSF53187">
    <property type="entry name" value="Zn-dependent exopeptidases"/>
    <property type="match status" value="1"/>
</dbReference>
<dbReference type="AlphaFoldDB" id="A0A7H0VFZ4"/>
<organism evidence="1 2">
    <name type="scientific">Croceimicrobium hydrocarbonivorans</name>
    <dbReference type="NCBI Taxonomy" id="2761580"/>
    <lineage>
        <taxon>Bacteria</taxon>
        <taxon>Pseudomonadati</taxon>
        <taxon>Bacteroidota</taxon>
        <taxon>Flavobacteriia</taxon>
        <taxon>Flavobacteriales</taxon>
        <taxon>Owenweeksiaceae</taxon>
        <taxon>Croceimicrobium</taxon>
    </lineage>
</organism>
<dbReference type="RefSeq" id="WP_210759170.1">
    <property type="nucleotide sequence ID" value="NZ_CP060139.1"/>
</dbReference>
<evidence type="ECO:0000313" key="2">
    <source>
        <dbReference type="Proteomes" id="UP000516305"/>
    </source>
</evidence>
<dbReference type="EMBL" id="CP060139">
    <property type="protein sequence ID" value="QNR24642.1"/>
    <property type="molecule type" value="Genomic_DNA"/>
</dbReference>
<reference evidence="1 2" key="1">
    <citation type="submission" date="2020-08" db="EMBL/GenBank/DDBJ databases">
        <title>Croceimicrobium hydrocarbonivorans gen. nov., sp. nov., a novel marine bacterium isolated from a bacterial consortium that degrades polyethylene terephthalate.</title>
        <authorList>
            <person name="Liu R."/>
        </authorList>
    </citation>
    <scope>NUCLEOTIDE SEQUENCE [LARGE SCALE GENOMIC DNA]</scope>
    <source>
        <strain evidence="1 2">A20-9</strain>
    </source>
</reference>
<evidence type="ECO:0008006" key="3">
    <source>
        <dbReference type="Google" id="ProtNLM"/>
    </source>
</evidence>
<keyword evidence="2" id="KW-1185">Reference proteome</keyword>
<dbReference type="KEGG" id="chyd:H4K34_02015"/>
<evidence type="ECO:0000313" key="1">
    <source>
        <dbReference type="EMBL" id="QNR24642.1"/>
    </source>
</evidence>
<sequence>MRINLFLWVLIGWAGSLSAQLLPDKDTNEAWTYPELIEAYKELDQQYLNAQYLELGQTDCGRPLSLFLIQKEAFSEEQSLAQLAEGKLVTLINNGIHPGESCGMDASIMWANNMLALGGPDEGHLIAIIPVYNIGGSLQARPHTRANQNGPELQGFRGNARNLDLNRDFIKGDALNTFSFWALYQALKPHIFVDTHTSNGADYPYTLTLIASQQDKLAPSLAQLQQEKMLPYLYTEMAKSWPMVPYVNVFGRPPNDGYAAFLESPRYASGYTALFHSLGFITEAHMFKSYPQRVLSTYQFLQHLNSFSEAHRAEILLAFKEAQKWEKESLSFPVAWELDSTQVEQLDFNAFEYSYEPSELGAYRRLRYHRDQIEELKIPYYPHYKAVEEAYVPKYYVIPQAWREVISRLQYQNIEMRPLAQDTLMEVRSTYLQEWNHSDAPYEGHFRTEVEQVEVRTDSRLFYAGDYLVPGDQMHRYFLASVLSPKSVDSYLSWGFFDIIFQQKEYFSPYVFEDKAMEMLKHPLIKREYDQWMAEHQDLQGNPWAVLTFFYQRSEYYEMEHLRYPIAEIY</sequence>
<dbReference type="Proteomes" id="UP000516305">
    <property type="component" value="Chromosome"/>
</dbReference>
<dbReference type="Gene3D" id="3.40.630.10">
    <property type="entry name" value="Zn peptidases"/>
    <property type="match status" value="1"/>
</dbReference>
<protein>
    <recommendedName>
        <fullName evidence="3">Peptidase M14 carboxypeptidase A domain-containing protein</fullName>
    </recommendedName>
</protein>
<name>A0A7H0VFZ4_9FLAO</name>
<gene>
    <name evidence="1" type="ORF">H4K34_02015</name>
</gene>